<evidence type="ECO:0000259" key="6">
    <source>
        <dbReference type="PROSITE" id="PS50011"/>
    </source>
</evidence>
<keyword evidence="5" id="KW-0067">ATP-binding</keyword>
<gene>
    <name evidence="7" type="ORF">GUJ93_ZPchr0009g1361</name>
</gene>
<evidence type="ECO:0000313" key="8">
    <source>
        <dbReference type="Proteomes" id="UP000729402"/>
    </source>
</evidence>
<evidence type="ECO:0000256" key="3">
    <source>
        <dbReference type="ARBA" id="ARBA00022741"/>
    </source>
</evidence>
<keyword evidence="8" id="KW-1185">Reference proteome</keyword>
<dbReference type="InterPro" id="IPR000719">
    <property type="entry name" value="Prot_kinase_dom"/>
</dbReference>
<keyword evidence="2" id="KW-0808">Transferase</keyword>
<keyword evidence="4" id="KW-0418">Kinase</keyword>
<keyword evidence="1" id="KW-0723">Serine/threonine-protein kinase</keyword>
<dbReference type="EMBL" id="JAAALK010000289">
    <property type="protein sequence ID" value="KAG8051079.1"/>
    <property type="molecule type" value="Genomic_DNA"/>
</dbReference>
<accession>A0A8J5VN96</accession>
<dbReference type="OrthoDB" id="4062651at2759"/>
<dbReference type="Pfam" id="PF00069">
    <property type="entry name" value="Pkinase"/>
    <property type="match status" value="1"/>
</dbReference>
<dbReference type="GO" id="GO:0004674">
    <property type="term" value="F:protein serine/threonine kinase activity"/>
    <property type="evidence" value="ECO:0007669"/>
    <property type="project" value="UniProtKB-KW"/>
</dbReference>
<dbReference type="Proteomes" id="UP000729402">
    <property type="component" value="Unassembled WGS sequence"/>
</dbReference>
<protein>
    <recommendedName>
        <fullName evidence="6">Protein kinase domain-containing protein</fullName>
    </recommendedName>
</protein>
<dbReference type="GO" id="GO:0005524">
    <property type="term" value="F:ATP binding"/>
    <property type="evidence" value="ECO:0007669"/>
    <property type="project" value="UniProtKB-KW"/>
</dbReference>
<sequence>MVYLVGGTLKRHLIKHMHNKVPYKEVVRFTLAMTRGLSCLHSRNIAHRDVKTENMLLDGDLNLKIADFTVVRLEAHDPREMMGMIGTLGYMVPEVHCAIVPDDE</sequence>
<feature type="domain" description="Protein kinase" evidence="6">
    <location>
        <begin position="1"/>
        <end position="104"/>
    </location>
</feature>
<dbReference type="PROSITE" id="PS00108">
    <property type="entry name" value="PROTEIN_KINASE_ST"/>
    <property type="match status" value="1"/>
</dbReference>
<reference evidence="7" key="1">
    <citation type="journal article" date="2021" name="bioRxiv">
        <title>Whole Genome Assembly and Annotation of Northern Wild Rice, Zizania palustris L., Supports a Whole Genome Duplication in the Zizania Genus.</title>
        <authorList>
            <person name="Haas M."/>
            <person name="Kono T."/>
            <person name="Macchietto M."/>
            <person name="Millas R."/>
            <person name="McGilp L."/>
            <person name="Shao M."/>
            <person name="Duquette J."/>
            <person name="Hirsch C.N."/>
            <person name="Kimball J."/>
        </authorList>
    </citation>
    <scope>NUCLEOTIDE SEQUENCE</scope>
    <source>
        <tissue evidence="7">Fresh leaf tissue</tissue>
    </source>
</reference>
<organism evidence="7 8">
    <name type="scientific">Zizania palustris</name>
    <name type="common">Northern wild rice</name>
    <dbReference type="NCBI Taxonomy" id="103762"/>
    <lineage>
        <taxon>Eukaryota</taxon>
        <taxon>Viridiplantae</taxon>
        <taxon>Streptophyta</taxon>
        <taxon>Embryophyta</taxon>
        <taxon>Tracheophyta</taxon>
        <taxon>Spermatophyta</taxon>
        <taxon>Magnoliopsida</taxon>
        <taxon>Liliopsida</taxon>
        <taxon>Poales</taxon>
        <taxon>Poaceae</taxon>
        <taxon>BOP clade</taxon>
        <taxon>Oryzoideae</taxon>
        <taxon>Oryzeae</taxon>
        <taxon>Zizaniinae</taxon>
        <taxon>Zizania</taxon>
    </lineage>
</organism>
<evidence type="ECO:0000313" key="7">
    <source>
        <dbReference type="EMBL" id="KAG8051079.1"/>
    </source>
</evidence>
<dbReference type="PANTHER" id="PTHR24351">
    <property type="entry name" value="RIBOSOMAL PROTEIN S6 KINASE"/>
    <property type="match status" value="1"/>
</dbReference>
<reference evidence="7" key="2">
    <citation type="submission" date="2021-02" db="EMBL/GenBank/DDBJ databases">
        <authorList>
            <person name="Kimball J.A."/>
            <person name="Haas M.W."/>
            <person name="Macchietto M."/>
            <person name="Kono T."/>
            <person name="Duquette J."/>
            <person name="Shao M."/>
        </authorList>
    </citation>
    <scope>NUCLEOTIDE SEQUENCE</scope>
    <source>
        <tissue evidence="7">Fresh leaf tissue</tissue>
    </source>
</reference>
<dbReference type="PROSITE" id="PS50011">
    <property type="entry name" value="PROTEIN_KINASE_DOM"/>
    <property type="match status" value="1"/>
</dbReference>
<evidence type="ECO:0000256" key="4">
    <source>
        <dbReference type="ARBA" id="ARBA00022777"/>
    </source>
</evidence>
<proteinExistence type="predicted"/>
<keyword evidence="3" id="KW-0547">Nucleotide-binding</keyword>
<comment type="caution">
    <text evidence="7">The sequence shown here is derived from an EMBL/GenBank/DDBJ whole genome shotgun (WGS) entry which is preliminary data.</text>
</comment>
<evidence type="ECO:0000256" key="2">
    <source>
        <dbReference type="ARBA" id="ARBA00022679"/>
    </source>
</evidence>
<dbReference type="InterPro" id="IPR008271">
    <property type="entry name" value="Ser/Thr_kinase_AS"/>
</dbReference>
<evidence type="ECO:0000256" key="1">
    <source>
        <dbReference type="ARBA" id="ARBA00022527"/>
    </source>
</evidence>
<name>A0A8J5VN96_ZIZPA</name>
<evidence type="ECO:0000256" key="5">
    <source>
        <dbReference type="ARBA" id="ARBA00022840"/>
    </source>
</evidence>
<dbReference type="AlphaFoldDB" id="A0A8J5VN96"/>